<dbReference type="Gramene" id="ABO97670">
    <property type="protein sequence ID" value="ABO97670"/>
    <property type="gene ID" value="OSTLU_33120"/>
</dbReference>
<reference evidence="1 2" key="1">
    <citation type="journal article" date="2007" name="Proc. Natl. Acad. Sci. U.S.A.">
        <title>The tiny eukaryote Ostreococcus provides genomic insights into the paradox of plankton speciation.</title>
        <authorList>
            <person name="Palenik B."/>
            <person name="Grimwood J."/>
            <person name="Aerts A."/>
            <person name="Rouze P."/>
            <person name="Salamov A."/>
            <person name="Putnam N."/>
            <person name="Dupont C."/>
            <person name="Jorgensen R."/>
            <person name="Derelle E."/>
            <person name="Rombauts S."/>
            <person name="Zhou K."/>
            <person name="Otillar R."/>
            <person name="Merchant S.S."/>
            <person name="Podell S."/>
            <person name="Gaasterland T."/>
            <person name="Napoli C."/>
            <person name="Gendler K."/>
            <person name="Manuell A."/>
            <person name="Tai V."/>
            <person name="Vallon O."/>
            <person name="Piganeau G."/>
            <person name="Jancek S."/>
            <person name="Heijde M."/>
            <person name="Jabbari K."/>
            <person name="Bowler C."/>
            <person name="Lohr M."/>
            <person name="Robbens S."/>
            <person name="Werner G."/>
            <person name="Dubchak I."/>
            <person name="Pazour G.J."/>
            <person name="Ren Q."/>
            <person name="Paulsen I."/>
            <person name="Delwiche C."/>
            <person name="Schmutz J."/>
            <person name="Rokhsar D."/>
            <person name="Van de Peer Y."/>
            <person name="Moreau H."/>
            <person name="Grigoriev I.V."/>
        </authorList>
    </citation>
    <scope>NUCLEOTIDE SEQUENCE [LARGE SCALE GENOMIC DNA]</scope>
    <source>
        <strain evidence="1 2">CCE9901</strain>
    </source>
</reference>
<name>A4S1J3_OSTLU</name>
<dbReference type="EMBL" id="CP000588">
    <property type="protein sequence ID" value="ABO97670.1"/>
    <property type="molecule type" value="Genomic_DNA"/>
</dbReference>
<dbReference type="KEGG" id="olu:OSTLU_33120"/>
<dbReference type="HOGENOM" id="CLU_1257911_0_0_1"/>
<dbReference type="Proteomes" id="UP000001568">
    <property type="component" value="Chromosome 8"/>
</dbReference>
<proteinExistence type="predicted"/>
<sequence length="220" mass="25489">MVEDALAVAERSVLASSLCVKLVRDILEQLSPLCARASVGTKYKQLRSDWKRCEIEWTRAQRKRREPSDGNGSLDVFHEDLLIEILGKCDDHRTRCALACVSKSFNAAYRTFMASDATKTQRALRSFCRSTCKNCGDYAWTRELPSDRPVDTDGRCDDRSSTRRRLPRKRCRSDKHSWYSSAYTWRDDLHELLCLYESEDEEEQEQPGELRFWNLGITCS</sequence>
<organism evidence="1 2">
    <name type="scientific">Ostreococcus lucimarinus (strain CCE9901)</name>
    <dbReference type="NCBI Taxonomy" id="436017"/>
    <lineage>
        <taxon>Eukaryota</taxon>
        <taxon>Viridiplantae</taxon>
        <taxon>Chlorophyta</taxon>
        <taxon>Mamiellophyceae</taxon>
        <taxon>Mamiellales</taxon>
        <taxon>Bathycoccaceae</taxon>
        <taxon>Ostreococcus</taxon>
    </lineage>
</organism>
<dbReference type="GeneID" id="5003443"/>
<evidence type="ECO:0008006" key="3">
    <source>
        <dbReference type="Google" id="ProtNLM"/>
    </source>
</evidence>
<accession>A4S1J3</accession>
<keyword evidence="2" id="KW-1185">Reference proteome</keyword>
<dbReference type="RefSeq" id="XP_001419377.1">
    <property type="nucleotide sequence ID" value="XM_001419340.1"/>
</dbReference>
<gene>
    <name evidence="1" type="ORF">OSTLU_33120</name>
</gene>
<dbReference type="AlphaFoldDB" id="A4S1J3"/>
<evidence type="ECO:0000313" key="2">
    <source>
        <dbReference type="Proteomes" id="UP000001568"/>
    </source>
</evidence>
<evidence type="ECO:0000313" key="1">
    <source>
        <dbReference type="EMBL" id="ABO97670.1"/>
    </source>
</evidence>
<protein>
    <recommendedName>
        <fullName evidence="3">F-box domain-containing protein</fullName>
    </recommendedName>
</protein>